<keyword evidence="1" id="KW-0472">Membrane</keyword>
<dbReference type="AlphaFoldDB" id="A0A0M4TXV9"/>
<dbReference type="RefSeq" id="WP_062296959.1">
    <property type="nucleotide sequence ID" value="NZ_CP012036.1"/>
</dbReference>
<keyword evidence="1" id="KW-0812">Transmembrane</keyword>
<feature type="transmembrane region" description="Helical" evidence="1">
    <location>
        <begin position="473"/>
        <end position="495"/>
    </location>
</feature>
<sequence>MAGNTVVITLQANNQAAPVVSQLANQIESRLGGAIQKAAINSTLLVKGLEVGLGAVTSVIGRLTDGLKGAVKAQTETITVAGNIMKLTGLNFQQATDFVDQFSERISKVASVLPGTTSDYVDFGKAIVDDVIPAIREVNGAINPEKLQKELEAISTYGTQLSQNASKSSAEGAQALSKFLGGTATKAELMGNDFFQKNNTFRTALFAEVDKLGGDIRKLTVQQRLEIFKKAAQIPDEVLKAQSNSIAGLTSSFVSNLFDPLTGLFGFSRDLNKTATGSQSALSAFNDSLLLLIGQDGLLSTIGKLLEALGVQAIDPMLALRTTIISFNDKIRNLQDFLSLILDGFDAGFGVDTGAILKYLNLDNIGTRIGAFVNSIFTQAAGMDWSAVFGAIGVGLALVINEGLRFFNALDFGAILKATVSLAGGLFIGIGKFLSTLDWEQVLSGFVKLLGIAILASVTAAAAALVAPVIASIGLLGAGIAIAITGLLAVVVANWKSLTSAVSNKWNEVTTAVTGFFNNVATWFNDLISKIPGVGGKAETARTGIIPNFANGNPGLLSGLVREAQQSPPGSTPVIANSSEAILTLGQQRALMANRGGFSVGSLNIYTAATNAQEIAENVMNYLELEYARYTQSRTVTVEA</sequence>
<dbReference type="KEGG" id="npz:ACX27_26705"/>
<dbReference type="Proteomes" id="UP000062645">
    <property type="component" value="Chromosome"/>
</dbReference>
<dbReference type="EMBL" id="CP012036">
    <property type="protein sequence ID" value="ALF55619.1"/>
    <property type="molecule type" value="Genomic_DNA"/>
</dbReference>
<proteinExistence type="predicted"/>
<evidence type="ECO:0000313" key="2">
    <source>
        <dbReference type="EMBL" id="ALF55619.1"/>
    </source>
</evidence>
<feature type="transmembrane region" description="Helical" evidence="1">
    <location>
        <begin position="446"/>
        <end position="466"/>
    </location>
</feature>
<name>A0A0M4TXV9_9NOSO</name>
<dbReference type="OrthoDB" id="474723at2"/>
<keyword evidence="1" id="KW-1133">Transmembrane helix</keyword>
<accession>A0A0M4TXV9</accession>
<feature type="transmembrane region" description="Helical" evidence="1">
    <location>
        <begin position="412"/>
        <end position="434"/>
    </location>
</feature>
<gene>
    <name evidence="2" type="ORF">ACX27_26705</name>
</gene>
<reference evidence="2 3" key="2">
    <citation type="journal article" date="2016" name="Genome Announc.">
        <title>Draft Genome Sequence of the N2-Fixing Cyanobacterium Nostoc piscinale CENA21, Isolated from the Brazilian Amazon Floodplain.</title>
        <authorList>
            <person name="Leao T."/>
            <person name="Guimaraes P.I."/>
            <person name="de Melo A.G."/>
            <person name="Ramos R.T."/>
            <person name="Leao P.N."/>
            <person name="Silva A."/>
            <person name="Fiore M.F."/>
            <person name="Schneider M.P."/>
        </authorList>
    </citation>
    <scope>NUCLEOTIDE SEQUENCE [LARGE SCALE GENOMIC DNA]</scope>
    <source>
        <strain evidence="2 3">CENA21</strain>
    </source>
</reference>
<dbReference type="STRING" id="224013.ACX27_26705"/>
<protein>
    <submittedName>
        <fullName evidence="2">Uncharacterized protein</fullName>
    </submittedName>
</protein>
<evidence type="ECO:0000313" key="3">
    <source>
        <dbReference type="Proteomes" id="UP000062645"/>
    </source>
</evidence>
<organism evidence="2 3">
    <name type="scientific">Nostoc piscinale CENA21</name>
    <dbReference type="NCBI Taxonomy" id="224013"/>
    <lineage>
        <taxon>Bacteria</taxon>
        <taxon>Bacillati</taxon>
        <taxon>Cyanobacteriota</taxon>
        <taxon>Cyanophyceae</taxon>
        <taxon>Nostocales</taxon>
        <taxon>Nostocaceae</taxon>
        <taxon>Nostoc</taxon>
    </lineage>
</organism>
<keyword evidence="3" id="KW-1185">Reference proteome</keyword>
<reference evidence="3" key="1">
    <citation type="submission" date="2015-07" db="EMBL/GenBank/DDBJ databases">
        <title>Genome Of Nitrogen-Fixing Cyanobacterium Nostoc piscinale CENA21 From Solimoes/Amazon River Floodplain Sediments And Comparative Genomics To Uncover Biosynthetic Natural Products Potential.</title>
        <authorList>
            <person name="Leao T.F."/>
            <person name="Leao P.N."/>
            <person name="Guimaraes P.I."/>
            <person name="de Melo A.G.C."/>
            <person name="Ramos R.T.J."/>
            <person name="Silva A."/>
            <person name="Fiore M.F."/>
            <person name="Schneider M.P.C."/>
        </authorList>
    </citation>
    <scope>NUCLEOTIDE SEQUENCE [LARGE SCALE GENOMIC DNA]</scope>
    <source>
        <strain evidence="3">CENA21</strain>
    </source>
</reference>
<feature type="transmembrane region" description="Helical" evidence="1">
    <location>
        <begin position="382"/>
        <end position="400"/>
    </location>
</feature>
<evidence type="ECO:0000256" key="1">
    <source>
        <dbReference type="SAM" id="Phobius"/>
    </source>
</evidence>
<dbReference type="PATRIC" id="fig|224013.5.peg.6397"/>